<evidence type="ECO:0000313" key="2">
    <source>
        <dbReference type="Proteomes" id="UP000000393"/>
    </source>
</evidence>
<reference evidence="1 2" key="1">
    <citation type="submission" date="2010-06" db="EMBL/GenBank/DDBJ databases">
        <title>Complete sequence of chromosome of Nitrosococcus watsoni C-113.</title>
        <authorList>
            <consortium name="US DOE Joint Genome Institute"/>
            <person name="Lucas S."/>
            <person name="Copeland A."/>
            <person name="Lapidus A."/>
            <person name="Cheng J.-F."/>
            <person name="Bruce D."/>
            <person name="Goodwin L."/>
            <person name="Pitluck S."/>
            <person name="Malfatti S.A."/>
            <person name="Chain P.S.G."/>
            <person name="Land M."/>
            <person name="Hauser L."/>
            <person name="Kyrpides N."/>
            <person name="Ivanova N."/>
            <person name="Cambell M.A."/>
            <person name="Heidelberg J.F."/>
            <person name="Klotz M.G."/>
            <person name="Woyke T."/>
        </authorList>
    </citation>
    <scope>NUCLEOTIDE SEQUENCE [LARGE SCALE GENOMIC DNA]</scope>
    <source>
        <strain evidence="1 2">C-113</strain>
    </source>
</reference>
<dbReference type="AlphaFoldDB" id="D8K990"/>
<name>D8K990_NITWC</name>
<organism evidence="1 2">
    <name type="scientific">Nitrosococcus watsoni (strain C-113)</name>
    <dbReference type="NCBI Taxonomy" id="105559"/>
    <lineage>
        <taxon>Bacteria</taxon>
        <taxon>Pseudomonadati</taxon>
        <taxon>Pseudomonadota</taxon>
        <taxon>Gammaproteobacteria</taxon>
        <taxon>Chromatiales</taxon>
        <taxon>Chromatiaceae</taxon>
        <taxon>Nitrosococcus</taxon>
    </lineage>
</organism>
<gene>
    <name evidence="1" type="ordered locus">Nwat_2415</name>
</gene>
<dbReference type="RefSeq" id="WP_013221303.1">
    <property type="nucleotide sequence ID" value="NC_014315.1"/>
</dbReference>
<protein>
    <submittedName>
        <fullName evidence="1">Uncharacterized protein</fullName>
    </submittedName>
</protein>
<evidence type="ECO:0000313" key="1">
    <source>
        <dbReference type="EMBL" id="ADJ29233.1"/>
    </source>
</evidence>
<accession>D8K990</accession>
<dbReference type="HOGENOM" id="CLU_3101430_0_0_6"/>
<dbReference type="KEGG" id="nwa:Nwat_2415"/>
<dbReference type="Proteomes" id="UP000000393">
    <property type="component" value="Chromosome"/>
</dbReference>
<sequence>MTNYTPMQVMFALAFIADTGASIEESDCNAENEVCNQIKYYLESYEPVKGK</sequence>
<dbReference type="EMBL" id="CP002086">
    <property type="protein sequence ID" value="ADJ29233.1"/>
    <property type="molecule type" value="Genomic_DNA"/>
</dbReference>
<proteinExistence type="predicted"/>
<keyword evidence="2" id="KW-1185">Reference proteome</keyword>